<dbReference type="AlphaFoldDB" id="A0A2T2ZSY0"/>
<accession>A0A2T2ZSY0</accession>
<sequence length="155" mass="16983">MARFVGLAGLAVQVPGLVDAPMLDTIDEPCADLARKRREEQDTRGPASSVSVWHKTVCSHRPGLAWPGLAPLLRAGLASHRLAVLFMVVWSPETENDGDRIGQRAHSRNIVCKWSMEDAHLSAAVPLCCASLQGRFARPLCWTSFFAPQSRPLSR</sequence>
<gene>
    <name evidence="1" type="ORF">BD289DRAFT_188668</name>
</gene>
<keyword evidence="2" id="KW-1185">Reference proteome</keyword>
<dbReference type="EMBL" id="KZ678760">
    <property type="protein sequence ID" value="PSR75481.1"/>
    <property type="molecule type" value="Genomic_DNA"/>
</dbReference>
<name>A0A2T2ZSY0_9PEZI</name>
<reference evidence="1 2" key="1">
    <citation type="journal article" date="2018" name="Mycol. Prog.">
        <title>Coniella lustricola, a new species from submerged detritus.</title>
        <authorList>
            <person name="Raudabaugh D.B."/>
            <person name="Iturriaga T."/>
            <person name="Carver A."/>
            <person name="Mondo S."/>
            <person name="Pangilinan J."/>
            <person name="Lipzen A."/>
            <person name="He G."/>
            <person name="Amirebrahimi M."/>
            <person name="Grigoriev I.V."/>
            <person name="Miller A.N."/>
        </authorList>
    </citation>
    <scope>NUCLEOTIDE SEQUENCE [LARGE SCALE GENOMIC DNA]</scope>
    <source>
        <strain evidence="1 2">B22-T-1</strain>
    </source>
</reference>
<evidence type="ECO:0000313" key="1">
    <source>
        <dbReference type="EMBL" id="PSR75481.1"/>
    </source>
</evidence>
<dbReference type="InParanoid" id="A0A2T2ZSY0"/>
<proteinExistence type="predicted"/>
<dbReference type="Proteomes" id="UP000241462">
    <property type="component" value="Unassembled WGS sequence"/>
</dbReference>
<organism evidence="1 2">
    <name type="scientific">Coniella lustricola</name>
    <dbReference type="NCBI Taxonomy" id="2025994"/>
    <lineage>
        <taxon>Eukaryota</taxon>
        <taxon>Fungi</taxon>
        <taxon>Dikarya</taxon>
        <taxon>Ascomycota</taxon>
        <taxon>Pezizomycotina</taxon>
        <taxon>Sordariomycetes</taxon>
        <taxon>Sordariomycetidae</taxon>
        <taxon>Diaporthales</taxon>
        <taxon>Schizoparmaceae</taxon>
        <taxon>Coniella</taxon>
    </lineage>
</organism>
<evidence type="ECO:0000313" key="2">
    <source>
        <dbReference type="Proteomes" id="UP000241462"/>
    </source>
</evidence>
<protein>
    <submittedName>
        <fullName evidence="1">Uncharacterized protein</fullName>
    </submittedName>
</protein>